<dbReference type="Gene3D" id="1.10.510.10">
    <property type="entry name" value="Transferase(Phosphotransferase) domain 1"/>
    <property type="match status" value="1"/>
</dbReference>
<dbReference type="InterPro" id="IPR017441">
    <property type="entry name" value="Protein_kinase_ATP_BS"/>
</dbReference>
<dbReference type="EMBL" id="OU963868">
    <property type="protein sequence ID" value="CAH0393735.1"/>
    <property type="molecule type" value="Genomic_DNA"/>
</dbReference>
<dbReference type="InterPro" id="IPR051931">
    <property type="entry name" value="PAK3-like"/>
</dbReference>
<dbReference type="FunFam" id="1.10.510.10:FF:000073">
    <property type="entry name" value="Non-specific serine/threonine protein kinase"/>
    <property type="match status" value="1"/>
</dbReference>
<keyword evidence="4 7" id="KW-0547">Nucleotide-binding</keyword>
<evidence type="ECO:0000259" key="10">
    <source>
        <dbReference type="PROSITE" id="PS50108"/>
    </source>
</evidence>
<feature type="domain" description="Protein kinase" evidence="9">
    <location>
        <begin position="318"/>
        <end position="569"/>
    </location>
</feature>
<dbReference type="EC" id="2.7.11.1" evidence="1"/>
<dbReference type="PANTHER" id="PTHR45832:SF8">
    <property type="entry name" value="PROTEIN KINASE DOMAIN-CONTAINING PROTEIN"/>
    <property type="match status" value="1"/>
</dbReference>
<dbReference type="AlphaFoldDB" id="A0A9P0AKH2"/>
<keyword evidence="2" id="KW-0723">Serine/threonine-protein kinase</keyword>
<accession>A0A9P0AKH2</accession>
<keyword evidence="3" id="KW-0808">Transferase</keyword>
<dbReference type="CDD" id="cd01093">
    <property type="entry name" value="CRIB_PAK_like"/>
    <property type="match status" value="1"/>
</dbReference>
<dbReference type="Gene3D" id="3.30.200.20">
    <property type="entry name" value="Phosphorylase Kinase, domain 1"/>
    <property type="match status" value="1"/>
</dbReference>
<dbReference type="FunFam" id="3.90.810.10:FF:000002">
    <property type="entry name" value="Non-specific serine/threonine protein kinase"/>
    <property type="match status" value="1"/>
</dbReference>
<dbReference type="InterPro" id="IPR011009">
    <property type="entry name" value="Kinase-like_dom_sf"/>
</dbReference>
<evidence type="ECO:0000256" key="3">
    <source>
        <dbReference type="ARBA" id="ARBA00022679"/>
    </source>
</evidence>
<evidence type="ECO:0000313" key="11">
    <source>
        <dbReference type="EMBL" id="CAH0393735.1"/>
    </source>
</evidence>
<evidence type="ECO:0000256" key="2">
    <source>
        <dbReference type="ARBA" id="ARBA00022527"/>
    </source>
</evidence>
<dbReference type="PROSITE" id="PS50011">
    <property type="entry name" value="PROTEIN_KINASE_DOM"/>
    <property type="match status" value="1"/>
</dbReference>
<evidence type="ECO:0000256" key="4">
    <source>
        <dbReference type="ARBA" id="ARBA00022741"/>
    </source>
</evidence>
<dbReference type="CDD" id="cd06648">
    <property type="entry name" value="STKc_PAK_II"/>
    <property type="match status" value="1"/>
</dbReference>
<evidence type="ECO:0000256" key="1">
    <source>
        <dbReference type="ARBA" id="ARBA00012513"/>
    </source>
</evidence>
<dbReference type="InterPro" id="IPR000095">
    <property type="entry name" value="CRIB_dom"/>
</dbReference>
<gene>
    <name evidence="11" type="ORF">BEMITA_LOCUS12102</name>
</gene>
<evidence type="ECO:0000256" key="7">
    <source>
        <dbReference type="PROSITE-ProRule" id="PRU10141"/>
    </source>
</evidence>
<dbReference type="PROSITE" id="PS50108">
    <property type="entry name" value="CRIB"/>
    <property type="match status" value="1"/>
</dbReference>
<dbReference type="Gene3D" id="3.90.810.10">
    <property type="entry name" value="CRIB domain"/>
    <property type="match status" value="1"/>
</dbReference>
<feature type="compositionally biased region" description="Low complexity" evidence="8">
    <location>
        <begin position="102"/>
        <end position="112"/>
    </location>
</feature>
<dbReference type="Pfam" id="PF00069">
    <property type="entry name" value="Pkinase"/>
    <property type="match status" value="1"/>
</dbReference>
<dbReference type="PROSITE" id="PS00107">
    <property type="entry name" value="PROTEIN_KINASE_ATP"/>
    <property type="match status" value="1"/>
</dbReference>
<evidence type="ECO:0000259" key="9">
    <source>
        <dbReference type="PROSITE" id="PS50011"/>
    </source>
</evidence>
<dbReference type="GO" id="GO:0005524">
    <property type="term" value="F:ATP binding"/>
    <property type="evidence" value="ECO:0007669"/>
    <property type="project" value="UniProtKB-UniRule"/>
</dbReference>
<dbReference type="PANTHER" id="PTHR45832">
    <property type="entry name" value="SERINE/THREONINE-PROTEIN KINASE SAMKA-RELATED-RELATED"/>
    <property type="match status" value="1"/>
</dbReference>
<keyword evidence="6 7" id="KW-0067">ATP-binding</keyword>
<keyword evidence="5" id="KW-0418">Kinase</keyword>
<feature type="domain" description="CRIB" evidence="10">
    <location>
        <begin position="11"/>
        <end position="24"/>
    </location>
</feature>
<dbReference type="Proteomes" id="UP001152759">
    <property type="component" value="Chromosome 7"/>
</dbReference>
<dbReference type="FunFam" id="3.30.200.20:FF:000705">
    <property type="entry name" value="Non-specific serine/threonine protein kinase"/>
    <property type="match status" value="1"/>
</dbReference>
<keyword evidence="12" id="KW-1185">Reference proteome</keyword>
<dbReference type="KEGG" id="btab:109035825"/>
<dbReference type="InterPro" id="IPR000719">
    <property type="entry name" value="Prot_kinase_dom"/>
</dbReference>
<protein>
    <recommendedName>
        <fullName evidence="1">non-specific serine/threonine protein kinase</fullName>
        <ecNumber evidence="1">2.7.11.1</ecNumber>
    </recommendedName>
</protein>
<feature type="region of interest" description="Disordered" evidence="8">
    <location>
        <begin position="1"/>
        <end position="22"/>
    </location>
</feature>
<dbReference type="InterPro" id="IPR033923">
    <property type="entry name" value="PAK_BD"/>
</dbReference>
<evidence type="ECO:0000313" key="12">
    <source>
        <dbReference type="Proteomes" id="UP001152759"/>
    </source>
</evidence>
<proteinExistence type="predicted"/>
<dbReference type="SUPFAM" id="SSF56112">
    <property type="entry name" value="Protein kinase-like (PK-like)"/>
    <property type="match status" value="1"/>
</dbReference>
<feature type="binding site" evidence="7">
    <location>
        <position position="348"/>
    </location>
    <ligand>
        <name>ATP</name>
        <dbReference type="ChEBI" id="CHEBI:30616"/>
    </ligand>
</feature>
<evidence type="ECO:0000256" key="6">
    <source>
        <dbReference type="ARBA" id="ARBA00022840"/>
    </source>
</evidence>
<dbReference type="GO" id="GO:0004674">
    <property type="term" value="F:protein serine/threonine kinase activity"/>
    <property type="evidence" value="ECO:0007669"/>
    <property type="project" value="UniProtKB-KW"/>
</dbReference>
<sequence length="590" mass="65956">MFSRKKKKPQISPPTNFEHRVHTGFDKNEGKYVGLPLQWASIVGNNQILKSTNRPLPLVDPSEITPTEILDLKTIVRGENLKFRDVIETTTGGLPKTSHVARSNSLRSSSPPRLRRIHPTNVPPSLPEGEVLVMPPQHHLPQYPAPNQRRDQHQYGKPPHNPEWMGQNHTDTVRRSPQHPPGNTPDINEYRGPPPYHPGHYIPNGNSQAGNAGTGIIDPPAGYVVGGYRPPHSQQVTPPHAPHAPNTALTTNINKLGNMDANKVADQNMNKQAITNGGTQPNSAGKSHHDPQRITITHEQYRAALQMVVSPGDPRENFEQFMRIGEGSTGTVCIATERSTGRKVAIKKMDLKKQQRRELLFNEVVIMRDYHHPNIVEMYDSFLVGDVLWVVMEFLEGGALTDIVTYARMDEEQIATVCKQCLKALAYLHSQGVIHRDIKSDSILLAADGRVKLSDFGFCAQVSQELPKRKSLVGTPYWMSPEVISRLPYGPEVDIWSLGIMVIEMVDGEPPFFNEPPLQAMRRIRDMPPPKLKNTHKVSPRLQGFLERLLVRDPAQRATAAELLQHPFLRQAGPPALLVPLMRGSRHSNC</sequence>
<dbReference type="Pfam" id="PF00786">
    <property type="entry name" value="PBD"/>
    <property type="match status" value="1"/>
</dbReference>
<evidence type="ECO:0000256" key="8">
    <source>
        <dbReference type="SAM" id="MobiDB-lite"/>
    </source>
</evidence>
<evidence type="ECO:0000256" key="5">
    <source>
        <dbReference type="ARBA" id="ARBA00022777"/>
    </source>
</evidence>
<feature type="region of interest" description="Disordered" evidence="8">
    <location>
        <begin position="91"/>
        <end position="217"/>
    </location>
</feature>
<name>A0A9P0AKH2_BEMTA</name>
<dbReference type="InterPro" id="IPR036936">
    <property type="entry name" value="CRIB_dom_sf"/>
</dbReference>
<reference evidence="11" key="1">
    <citation type="submission" date="2021-12" db="EMBL/GenBank/DDBJ databases">
        <authorList>
            <person name="King R."/>
        </authorList>
    </citation>
    <scope>NUCLEOTIDE SEQUENCE</scope>
</reference>
<dbReference type="SMART" id="SM00285">
    <property type="entry name" value="PBD"/>
    <property type="match status" value="1"/>
</dbReference>
<organism evidence="11 12">
    <name type="scientific">Bemisia tabaci</name>
    <name type="common">Sweetpotato whitefly</name>
    <name type="synonym">Aleurodes tabaci</name>
    <dbReference type="NCBI Taxonomy" id="7038"/>
    <lineage>
        <taxon>Eukaryota</taxon>
        <taxon>Metazoa</taxon>
        <taxon>Ecdysozoa</taxon>
        <taxon>Arthropoda</taxon>
        <taxon>Hexapoda</taxon>
        <taxon>Insecta</taxon>
        <taxon>Pterygota</taxon>
        <taxon>Neoptera</taxon>
        <taxon>Paraneoptera</taxon>
        <taxon>Hemiptera</taxon>
        <taxon>Sternorrhyncha</taxon>
        <taxon>Aleyrodoidea</taxon>
        <taxon>Aleyrodidae</taxon>
        <taxon>Aleyrodinae</taxon>
        <taxon>Bemisia</taxon>
    </lineage>
</organism>